<name>A0A8E2AMU3_9APHY</name>
<evidence type="ECO:0000313" key="2">
    <source>
        <dbReference type="Proteomes" id="UP000250043"/>
    </source>
</evidence>
<organism evidence="1 2">
    <name type="scientific">Obba rivulosa</name>
    <dbReference type="NCBI Taxonomy" id="1052685"/>
    <lineage>
        <taxon>Eukaryota</taxon>
        <taxon>Fungi</taxon>
        <taxon>Dikarya</taxon>
        <taxon>Basidiomycota</taxon>
        <taxon>Agaricomycotina</taxon>
        <taxon>Agaricomycetes</taxon>
        <taxon>Polyporales</taxon>
        <taxon>Gelatoporiaceae</taxon>
        <taxon>Obba</taxon>
    </lineage>
</organism>
<dbReference type="EMBL" id="KV722629">
    <property type="protein sequence ID" value="OCH84842.1"/>
    <property type="molecule type" value="Genomic_DNA"/>
</dbReference>
<dbReference type="Proteomes" id="UP000250043">
    <property type="component" value="Unassembled WGS sequence"/>
</dbReference>
<reference evidence="1 2" key="1">
    <citation type="submission" date="2016-07" db="EMBL/GenBank/DDBJ databases">
        <title>Draft genome of the white-rot fungus Obba rivulosa 3A-2.</title>
        <authorList>
            <consortium name="DOE Joint Genome Institute"/>
            <person name="Miettinen O."/>
            <person name="Riley R."/>
            <person name="Acob R."/>
            <person name="Barry K."/>
            <person name="Cullen D."/>
            <person name="De Vries R."/>
            <person name="Hainaut M."/>
            <person name="Hatakka A."/>
            <person name="Henrissat B."/>
            <person name="Hilden K."/>
            <person name="Kuo R."/>
            <person name="Labutti K."/>
            <person name="Lipzen A."/>
            <person name="Makela M.R."/>
            <person name="Sandor L."/>
            <person name="Spatafora J.W."/>
            <person name="Grigoriev I.V."/>
            <person name="Hibbett D.S."/>
        </authorList>
    </citation>
    <scope>NUCLEOTIDE SEQUENCE [LARGE SCALE GENOMIC DNA]</scope>
    <source>
        <strain evidence="1 2">3A-2</strain>
    </source>
</reference>
<sequence>MWHDAEGTVYMCTSTNSTPWIGPRTKTLKSHLFPTSDHNAINQEDGTTTSLQVRRTPSRVSLRFADYQIRRSTRLTKASLKWKLNFDMYDYIMTFLEPHELSMMMRTCHDLYAAGIKHLVNYPHRLS</sequence>
<accession>A0A8E2AMU3</accession>
<evidence type="ECO:0000313" key="1">
    <source>
        <dbReference type="EMBL" id="OCH84842.1"/>
    </source>
</evidence>
<protein>
    <recommendedName>
        <fullName evidence="3">F-box domain-containing protein</fullName>
    </recommendedName>
</protein>
<keyword evidence="2" id="KW-1185">Reference proteome</keyword>
<gene>
    <name evidence="1" type="ORF">OBBRIDRAFT_373785</name>
</gene>
<dbReference type="OrthoDB" id="2734540at2759"/>
<proteinExistence type="predicted"/>
<evidence type="ECO:0008006" key="3">
    <source>
        <dbReference type="Google" id="ProtNLM"/>
    </source>
</evidence>
<dbReference type="AlphaFoldDB" id="A0A8E2AMU3"/>